<organism evidence="2 3">
    <name type="scientific">Shewanella maritima</name>
    <dbReference type="NCBI Taxonomy" id="2520507"/>
    <lineage>
        <taxon>Bacteria</taxon>
        <taxon>Pseudomonadati</taxon>
        <taxon>Pseudomonadota</taxon>
        <taxon>Gammaproteobacteria</taxon>
        <taxon>Alteromonadales</taxon>
        <taxon>Shewanellaceae</taxon>
        <taxon>Shewanella</taxon>
    </lineage>
</organism>
<evidence type="ECO:0000256" key="1">
    <source>
        <dbReference type="SAM" id="MobiDB-lite"/>
    </source>
</evidence>
<dbReference type="AlphaFoldDB" id="A0A411PDY0"/>
<dbReference type="SUPFAM" id="SSF160214">
    <property type="entry name" value="FlaG-like"/>
    <property type="match status" value="1"/>
</dbReference>
<dbReference type="KEGG" id="smai:EXU30_02870"/>
<dbReference type="Gene3D" id="3.30.160.170">
    <property type="entry name" value="FlaG-like"/>
    <property type="match status" value="1"/>
</dbReference>
<name>A0A411PDY0_9GAMM</name>
<evidence type="ECO:0000313" key="2">
    <source>
        <dbReference type="EMBL" id="QBF81753.1"/>
    </source>
</evidence>
<evidence type="ECO:0000313" key="3">
    <source>
        <dbReference type="Proteomes" id="UP000291106"/>
    </source>
</evidence>
<dbReference type="PANTHER" id="PTHR37166">
    <property type="entry name" value="PROTEIN FLAG"/>
    <property type="match status" value="1"/>
</dbReference>
<feature type="compositionally biased region" description="Basic and acidic residues" evidence="1">
    <location>
        <begin position="49"/>
        <end position="62"/>
    </location>
</feature>
<sequence length="135" mass="14911">MEIQQNTAASFITQAESNKAELNKQPLSAEDKATPTELTRTSSIQAVKQAEKAKEGEDKQQEQEELTQVADDLTEMVSMMQKGLKFSVDKDSGEQVIKVQDIESGDVIRQIPSEEALRLAEKLSEVSGILMKIEA</sequence>
<dbReference type="InterPro" id="IPR035924">
    <property type="entry name" value="FlaG-like_sf"/>
</dbReference>
<keyword evidence="2" id="KW-0969">Cilium</keyword>
<protein>
    <submittedName>
        <fullName evidence="2">Flagellar protein FlaG</fullName>
    </submittedName>
</protein>
<accession>A0A411PDY0</accession>
<dbReference type="Pfam" id="PF03646">
    <property type="entry name" value="FlaG"/>
    <property type="match status" value="1"/>
</dbReference>
<dbReference type="InterPro" id="IPR005186">
    <property type="entry name" value="FlaG"/>
</dbReference>
<dbReference type="PANTHER" id="PTHR37166:SF1">
    <property type="entry name" value="PROTEIN FLAG"/>
    <property type="match status" value="1"/>
</dbReference>
<feature type="compositionally biased region" description="Polar residues" evidence="1">
    <location>
        <begin position="36"/>
        <end position="46"/>
    </location>
</feature>
<feature type="region of interest" description="Disordered" evidence="1">
    <location>
        <begin position="1"/>
        <end position="66"/>
    </location>
</feature>
<keyword evidence="2" id="KW-0282">Flagellum</keyword>
<dbReference type="Proteomes" id="UP000291106">
    <property type="component" value="Chromosome"/>
</dbReference>
<dbReference type="RefSeq" id="WP_130597727.1">
    <property type="nucleotide sequence ID" value="NZ_CP036200.1"/>
</dbReference>
<proteinExistence type="predicted"/>
<reference evidence="2 3" key="1">
    <citation type="submission" date="2019-02" db="EMBL/GenBank/DDBJ databases">
        <title>Shewanella sp. D4-2 isolated from Dokdo Island.</title>
        <authorList>
            <person name="Baek K."/>
        </authorList>
    </citation>
    <scope>NUCLEOTIDE SEQUENCE [LARGE SCALE GENOMIC DNA]</scope>
    <source>
        <strain evidence="2 3">D4-2</strain>
    </source>
</reference>
<dbReference type="OrthoDB" id="5741693at2"/>
<feature type="compositionally biased region" description="Polar residues" evidence="1">
    <location>
        <begin position="1"/>
        <end position="17"/>
    </location>
</feature>
<keyword evidence="3" id="KW-1185">Reference proteome</keyword>
<gene>
    <name evidence="2" type="ORF">EXU30_02870</name>
</gene>
<keyword evidence="2" id="KW-0966">Cell projection</keyword>
<dbReference type="EMBL" id="CP036200">
    <property type="protein sequence ID" value="QBF81753.1"/>
    <property type="molecule type" value="Genomic_DNA"/>
</dbReference>